<proteinExistence type="predicted"/>
<evidence type="ECO:0000313" key="1">
    <source>
        <dbReference type="EMBL" id="CAD7406066.1"/>
    </source>
</evidence>
<accession>A0A7R9D3U9</accession>
<gene>
    <name evidence="1" type="ORF">TCEB3V08_LOCUS8317</name>
</gene>
<organism evidence="1">
    <name type="scientific">Timema cristinae</name>
    <name type="common">Walking stick</name>
    <dbReference type="NCBI Taxonomy" id="61476"/>
    <lineage>
        <taxon>Eukaryota</taxon>
        <taxon>Metazoa</taxon>
        <taxon>Ecdysozoa</taxon>
        <taxon>Arthropoda</taxon>
        <taxon>Hexapoda</taxon>
        <taxon>Insecta</taxon>
        <taxon>Pterygota</taxon>
        <taxon>Neoptera</taxon>
        <taxon>Polyneoptera</taxon>
        <taxon>Phasmatodea</taxon>
        <taxon>Timematodea</taxon>
        <taxon>Timematoidea</taxon>
        <taxon>Timematidae</taxon>
        <taxon>Timema</taxon>
    </lineage>
</organism>
<reference evidence="1" key="1">
    <citation type="submission" date="2020-11" db="EMBL/GenBank/DDBJ databases">
        <authorList>
            <person name="Tran Van P."/>
        </authorList>
    </citation>
    <scope>NUCLEOTIDE SEQUENCE</scope>
</reference>
<protein>
    <submittedName>
        <fullName evidence="1">Uncharacterized protein</fullName>
    </submittedName>
</protein>
<dbReference type="AlphaFoldDB" id="A0A7R9D3U9"/>
<sequence length="89" mass="10038">MWQKSVESMKISKLRLEILGLSGRKIQNSGEVVVYLEIGKEAYMLQVSEEASEVTANKAIEMWQQYGNLLSPSIGTDNIKVLLPRVKQI</sequence>
<name>A0A7R9D3U9_TIMCR</name>
<dbReference type="EMBL" id="OC319691">
    <property type="protein sequence ID" value="CAD7406066.1"/>
    <property type="molecule type" value="Genomic_DNA"/>
</dbReference>